<evidence type="ECO:0000313" key="2">
    <source>
        <dbReference type="Proteomes" id="UP000255279"/>
    </source>
</evidence>
<dbReference type="Proteomes" id="UP000255279">
    <property type="component" value="Unassembled WGS sequence"/>
</dbReference>
<accession>A0A378R780</accession>
<name>A0A378R780_9GAMM</name>
<dbReference type="AlphaFoldDB" id="A0A378R780"/>
<organism evidence="1 2">
    <name type="scientific">Moraxella caviae</name>
    <dbReference type="NCBI Taxonomy" id="34060"/>
    <lineage>
        <taxon>Bacteria</taxon>
        <taxon>Pseudomonadati</taxon>
        <taxon>Pseudomonadota</taxon>
        <taxon>Gammaproteobacteria</taxon>
        <taxon>Moraxellales</taxon>
        <taxon>Moraxellaceae</taxon>
        <taxon>Moraxella</taxon>
    </lineage>
</organism>
<evidence type="ECO:0000313" key="1">
    <source>
        <dbReference type="EMBL" id="STZ13913.1"/>
    </source>
</evidence>
<dbReference type="EMBL" id="UGQE01000004">
    <property type="protein sequence ID" value="STZ13913.1"/>
    <property type="molecule type" value="Genomic_DNA"/>
</dbReference>
<dbReference type="RefSeq" id="WP_281271134.1">
    <property type="nucleotide sequence ID" value="NZ_MUXU01000054.1"/>
</dbReference>
<gene>
    <name evidence="1" type="ORF">NCTC10293_01492</name>
</gene>
<reference evidence="1 2" key="1">
    <citation type="submission" date="2018-06" db="EMBL/GenBank/DDBJ databases">
        <authorList>
            <consortium name="Pathogen Informatics"/>
            <person name="Doyle S."/>
        </authorList>
    </citation>
    <scope>NUCLEOTIDE SEQUENCE [LARGE SCALE GENOMIC DNA]</scope>
    <source>
        <strain evidence="1 2">NCTC10293</strain>
    </source>
</reference>
<proteinExistence type="predicted"/>
<sequence>MKQARIPGYIYLPLLVFLVISLVQTALGFSDLMGGDLLGDFLLL</sequence>
<protein>
    <submittedName>
        <fullName evidence="1">Uncharacterized protein</fullName>
    </submittedName>
</protein>